<dbReference type="EMBL" id="MNBE01000653">
    <property type="protein sequence ID" value="OKO99829.1"/>
    <property type="molecule type" value="Genomic_DNA"/>
</dbReference>
<dbReference type="PANTHER" id="PTHR36681">
    <property type="entry name" value="NUCLEAR GTPASE, GERMINAL CENTER-ASSOCIATED, TANDEM DUPLICATE 3"/>
    <property type="match status" value="1"/>
</dbReference>
<dbReference type="PANTHER" id="PTHR36681:SF3">
    <property type="entry name" value="NUCLEAR GTPASE, GERMINAL CENTER-ASSOCIATED, TANDEM DUPLICATE 3"/>
    <property type="match status" value="1"/>
</dbReference>
<organism evidence="4 5">
    <name type="scientific">Penicillium subrubescens</name>
    <dbReference type="NCBI Taxonomy" id="1316194"/>
    <lineage>
        <taxon>Eukaryota</taxon>
        <taxon>Fungi</taxon>
        <taxon>Dikarya</taxon>
        <taxon>Ascomycota</taxon>
        <taxon>Pezizomycotina</taxon>
        <taxon>Eurotiomycetes</taxon>
        <taxon>Eurotiomycetidae</taxon>
        <taxon>Eurotiales</taxon>
        <taxon>Aspergillaceae</taxon>
        <taxon>Penicillium</taxon>
    </lineage>
</organism>
<accession>A0A1Q5THX9</accession>
<feature type="domain" description="Dynamin N-terminal" evidence="2">
    <location>
        <begin position="88"/>
        <end position="384"/>
    </location>
</feature>
<reference evidence="4 5" key="1">
    <citation type="submission" date="2016-10" db="EMBL/GenBank/DDBJ databases">
        <title>Genome sequence of the ascomycete fungus Penicillium subrubescens.</title>
        <authorList>
            <person name="De Vries R.P."/>
            <person name="Peng M."/>
            <person name="Dilokpimol A."/>
            <person name="Hilden K."/>
            <person name="Makela M.R."/>
            <person name="Grigoriev I."/>
            <person name="Riley R."/>
            <person name="Granchi Z."/>
        </authorList>
    </citation>
    <scope>NUCLEOTIDE SEQUENCE [LARGE SCALE GENOMIC DNA]</scope>
    <source>
        <strain evidence="4 5">CBS 132785</strain>
    </source>
</reference>
<dbReference type="SUPFAM" id="SSF52540">
    <property type="entry name" value="P-loop containing nucleoside triphosphate hydrolases"/>
    <property type="match status" value="1"/>
</dbReference>
<evidence type="ECO:0000256" key="1">
    <source>
        <dbReference type="SAM" id="MobiDB-lite"/>
    </source>
</evidence>
<sequence length="876" mass="99151">MDFTQHEPSLAPAENNDLNSNNTYHHLRAAVDDPRLQNVLEQMTKSFKDITDILSHSDIVKDTSSGLSLLYRNFQDLSKFRYPETRTIGLIGATGSGKSSLINSILDDGSLARSKNDGHACTSVVVEYRAVNDQIDRPYTIQVNYMDPEEMRGLLRELLQTVRHYYFRVETATEAVETSDSADEAEDADINSIPYGFEESADVLTPEKVTELKLSSDGALETLYALFRDQAACTPEFLTGNGDPNSETQVLDKLLQMATDGLYRRPGKMTSGCYIQATDGIDECKRYLDLLTTDGRGNDPAIWPFVKLIRVYLDSPILKSGLVLADMPGLRDSDFIRKKVTMKYIRWNCNVLGFVTWIDRCVADPTVEEISARFKPTFPQVVLVTGIDVVNPHEYARNNTESAEHVKRLNDKISALGHEIEALCSAREDAEGAERVLTESRILALQDEKDKLDFERTKFLIEDRNDQVIREMARMRTRKNKKVFCVSNAYFKRFGKGKTKKAKMRAELSGIPQLHQYCSSVPAQAQFDTISSFIRTKVPSELNSLALWTLPAFDDADELKAASIRLLLENAERQLHKRFQLPWGIVITARYNLAQAFTVLILGAIDDIAKEWRDACIEAGKQWRKWRHNTFTAFCRHLGEHSTPSRPNHAWNKELLSPAIKRLEVEWDALMNWMDSEIVELTQGIDEHSQAICRMLETQSIMPTRSCKGLVEAMKLRQKAIEEAFKLTLEKVKDAAEVMKDTMLSDDPLDSYVGDFMYPAYQACNDVEGKGGDRKRKNILTEYTGPKDLVGNYYARAKTEFNRIVGEHFKELQKEVDELVGSLVSDLHNVAAIDGQIPEAARDKEFAGVVSEKVDLTDTLMKEAQALVLELERKEN</sequence>
<protein>
    <recommendedName>
        <fullName evidence="6">Nuclear GTPase SLIP-GC</fullName>
    </recommendedName>
</protein>
<name>A0A1Q5THX9_9EURO</name>
<dbReference type="Pfam" id="PF24564">
    <property type="entry name" value="DUF7605"/>
    <property type="match status" value="1"/>
</dbReference>
<comment type="caution">
    <text evidence="4">The sequence shown here is derived from an EMBL/GenBank/DDBJ whole genome shotgun (WGS) entry which is preliminary data.</text>
</comment>
<proteinExistence type="predicted"/>
<dbReference type="InterPro" id="IPR045063">
    <property type="entry name" value="Dynamin_N"/>
</dbReference>
<dbReference type="AlphaFoldDB" id="A0A1Q5THX9"/>
<dbReference type="Pfam" id="PF00350">
    <property type="entry name" value="Dynamin_N"/>
    <property type="match status" value="1"/>
</dbReference>
<dbReference type="STRING" id="1316194.A0A1Q5THX9"/>
<dbReference type="InterPro" id="IPR027417">
    <property type="entry name" value="P-loop_NTPase"/>
</dbReference>
<evidence type="ECO:0000313" key="5">
    <source>
        <dbReference type="Proteomes" id="UP000186955"/>
    </source>
</evidence>
<evidence type="ECO:0000259" key="2">
    <source>
        <dbReference type="Pfam" id="PF00350"/>
    </source>
</evidence>
<feature type="domain" description="DUF7605" evidence="3">
    <location>
        <begin position="610"/>
        <end position="788"/>
    </location>
</feature>
<feature type="region of interest" description="Disordered" evidence="1">
    <location>
        <begin position="1"/>
        <end position="21"/>
    </location>
</feature>
<dbReference type="InterPro" id="IPR056024">
    <property type="entry name" value="DUF7605"/>
</dbReference>
<evidence type="ECO:0008006" key="6">
    <source>
        <dbReference type="Google" id="ProtNLM"/>
    </source>
</evidence>
<keyword evidence="5" id="KW-1185">Reference proteome</keyword>
<evidence type="ECO:0000259" key="3">
    <source>
        <dbReference type="Pfam" id="PF24564"/>
    </source>
</evidence>
<dbReference type="Gene3D" id="3.40.50.300">
    <property type="entry name" value="P-loop containing nucleotide triphosphate hydrolases"/>
    <property type="match status" value="1"/>
</dbReference>
<evidence type="ECO:0000313" key="4">
    <source>
        <dbReference type="EMBL" id="OKO99829.1"/>
    </source>
</evidence>
<dbReference type="Proteomes" id="UP000186955">
    <property type="component" value="Unassembled WGS sequence"/>
</dbReference>
<gene>
    <name evidence="4" type="ORF">PENSUB_8046</name>
</gene>